<dbReference type="PANTHER" id="PTHR15549:SF26">
    <property type="entry name" value="AXIAL BUDDING PATTERN PROTEIN 2-RELATED"/>
    <property type="match status" value="1"/>
</dbReference>
<protein>
    <recommendedName>
        <fullName evidence="9">Mid2 domain-containing protein</fullName>
    </recommendedName>
</protein>
<feature type="transmembrane region" description="Helical" evidence="6">
    <location>
        <begin position="224"/>
        <end position="245"/>
    </location>
</feature>
<dbReference type="AlphaFoldDB" id="A0AAX6M7G6"/>
<keyword evidence="4 6" id="KW-0472">Membrane</keyword>
<keyword evidence="8" id="KW-1185">Reference proteome</keyword>
<evidence type="ECO:0000256" key="5">
    <source>
        <dbReference type="SAM" id="MobiDB-lite"/>
    </source>
</evidence>
<gene>
    <name evidence="7" type="ORF">Daesc_010093</name>
</gene>
<feature type="compositionally biased region" description="Low complexity" evidence="5">
    <location>
        <begin position="373"/>
        <end position="384"/>
    </location>
</feature>
<proteinExistence type="predicted"/>
<reference evidence="7 8" key="1">
    <citation type="journal article" date="2024" name="Front Chem Biol">
        <title>Unveiling the potential of Daldinia eschscholtzii MFLUCC 19-0629 through bioactivity and bioinformatics studies for enhanced sustainable agriculture production.</title>
        <authorList>
            <person name="Brooks S."/>
            <person name="Weaver J.A."/>
            <person name="Klomchit A."/>
            <person name="Alharthi S.A."/>
            <person name="Onlamun T."/>
            <person name="Nurani R."/>
            <person name="Vong T.K."/>
            <person name="Alberti F."/>
            <person name="Greco C."/>
        </authorList>
    </citation>
    <scope>NUCLEOTIDE SEQUENCE [LARGE SCALE GENOMIC DNA]</scope>
    <source>
        <strain evidence="7">MFLUCC 19-0629</strain>
    </source>
</reference>
<dbReference type="GO" id="GO:0016020">
    <property type="term" value="C:membrane"/>
    <property type="evidence" value="ECO:0007669"/>
    <property type="project" value="UniProtKB-SubCell"/>
</dbReference>
<dbReference type="InterPro" id="IPR051694">
    <property type="entry name" value="Immunoregulatory_rcpt-like"/>
</dbReference>
<feature type="region of interest" description="Disordered" evidence="5">
    <location>
        <begin position="293"/>
        <end position="354"/>
    </location>
</feature>
<feature type="region of interest" description="Disordered" evidence="5">
    <location>
        <begin position="256"/>
        <end position="276"/>
    </location>
</feature>
<comment type="subcellular location">
    <subcellularLocation>
        <location evidence="1">Membrane</location>
        <topology evidence="1">Single-pass membrane protein</topology>
    </subcellularLocation>
</comment>
<feature type="compositionally biased region" description="Low complexity" evidence="5">
    <location>
        <begin position="146"/>
        <end position="178"/>
    </location>
</feature>
<feature type="compositionally biased region" description="Polar residues" evidence="5">
    <location>
        <begin position="443"/>
        <end position="471"/>
    </location>
</feature>
<evidence type="ECO:0008006" key="9">
    <source>
        <dbReference type="Google" id="ProtNLM"/>
    </source>
</evidence>
<feature type="compositionally biased region" description="Low complexity" evidence="5">
    <location>
        <begin position="300"/>
        <end position="313"/>
    </location>
</feature>
<comment type="caution">
    <text evidence="7">The sequence shown here is derived from an EMBL/GenBank/DDBJ whole genome shotgun (WGS) entry which is preliminary data.</text>
</comment>
<name>A0AAX6M7G6_9PEZI</name>
<dbReference type="PANTHER" id="PTHR15549">
    <property type="entry name" value="PAIRED IMMUNOGLOBULIN-LIKE TYPE 2 RECEPTOR"/>
    <property type="match status" value="1"/>
</dbReference>
<keyword evidence="2 6" id="KW-0812">Transmembrane</keyword>
<dbReference type="EMBL" id="JBANMG010000010">
    <property type="protein sequence ID" value="KAK6948327.1"/>
    <property type="molecule type" value="Genomic_DNA"/>
</dbReference>
<evidence type="ECO:0000256" key="6">
    <source>
        <dbReference type="SAM" id="Phobius"/>
    </source>
</evidence>
<organism evidence="7 8">
    <name type="scientific">Daldinia eschscholtzii</name>
    <dbReference type="NCBI Taxonomy" id="292717"/>
    <lineage>
        <taxon>Eukaryota</taxon>
        <taxon>Fungi</taxon>
        <taxon>Dikarya</taxon>
        <taxon>Ascomycota</taxon>
        <taxon>Pezizomycotina</taxon>
        <taxon>Sordariomycetes</taxon>
        <taxon>Xylariomycetidae</taxon>
        <taxon>Xylariales</taxon>
        <taxon>Hypoxylaceae</taxon>
        <taxon>Daldinia</taxon>
    </lineage>
</organism>
<evidence type="ECO:0000313" key="7">
    <source>
        <dbReference type="EMBL" id="KAK6948327.1"/>
    </source>
</evidence>
<feature type="region of interest" description="Disordered" evidence="5">
    <location>
        <begin position="137"/>
        <end position="218"/>
    </location>
</feature>
<dbReference type="GO" id="GO:0071944">
    <property type="term" value="C:cell periphery"/>
    <property type="evidence" value="ECO:0007669"/>
    <property type="project" value="UniProtKB-ARBA"/>
</dbReference>
<evidence type="ECO:0000256" key="2">
    <source>
        <dbReference type="ARBA" id="ARBA00022692"/>
    </source>
</evidence>
<sequence length="484" mass="51436">MAYLWGPRRILRLAAVLATTASAAYIRPNKLLERADSTCAVNFTQCAASGLPDNFCCEPNTTCIALAGNTTVLCCPEGKTCNKISPITCDLALQDPVQNPEAEIKTTVLDGVLETCGTGTCCPFGYHCDGTTCVKNTDQSKRPDSKPSSASPSTPAHTSASPSTSKTTTVAVSEITSATPPPPSPTETDTEPTNDPTSEPTSEPLTETPPSSPPTSTTAETVKIVGGVIGGVVGFVLIILAVILVRYKRKKQLQRQEQLQRHDSTSSFGNIISAPVPHAKYPNERLDFLAKQPQAGSPRSFAPSSPTAVASPSSHRKPEEGYGGFGFMPPNSPYSPYARRPDSEMSDAPRSYHASAEISGLRSLTGWKSFQQSNGEGSSSSNNRGMDDFSLGPTPLVTVTPARDGTIKGKNKGKGKERAQFREDDGMSINVFADPRTVASGRPDSSVTTWSNLQQRADTNSNANGNATPTRGQARLGDQLPRWR</sequence>
<feature type="region of interest" description="Disordered" evidence="5">
    <location>
        <begin position="368"/>
        <end position="484"/>
    </location>
</feature>
<evidence type="ECO:0000256" key="3">
    <source>
        <dbReference type="ARBA" id="ARBA00022989"/>
    </source>
</evidence>
<evidence type="ECO:0000256" key="4">
    <source>
        <dbReference type="ARBA" id="ARBA00023136"/>
    </source>
</evidence>
<dbReference type="Proteomes" id="UP001369815">
    <property type="component" value="Unassembled WGS sequence"/>
</dbReference>
<evidence type="ECO:0000313" key="8">
    <source>
        <dbReference type="Proteomes" id="UP001369815"/>
    </source>
</evidence>
<evidence type="ECO:0000256" key="1">
    <source>
        <dbReference type="ARBA" id="ARBA00004167"/>
    </source>
</evidence>
<feature type="compositionally biased region" description="Basic and acidic residues" evidence="5">
    <location>
        <begin position="414"/>
        <end position="425"/>
    </location>
</feature>
<feature type="compositionally biased region" description="Low complexity" evidence="5">
    <location>
        <begin position="191"/>
        <end position="218"/>
    </location>
</feature>
<accession>A0AAX6M7G6</accession>
<keyword evidence="3 6" id="KW-1133">Transmembrane helix</keyword>